<dbReference type="PANTHER" id="PTHR43130:SF3">
    <property type="entry name" value="HTH-TYPE TRANSCRIPTIONAL REGULATOR RV1931C"/>
    <property type="match status" value="1"/>
</dbReference>
<dbReference type="InterPro" id="IPR018060">
    <property type="entry name" value="HTH_AraC"/>
</dbReference>
<dbReference type="SUPFAM" id="SSF52317">
    <property type="entry name" value="Class I glutamine amidotransferase-like"/>
    <property type="match status" value="1"/>
</dbReference>
<dbReference type="GO" id="GO:0003700">
    <property type="term" value="F:DNA-binding transcription factor activity"/>
    <property type="evidence" value="ECO:0007669"/>
    <property type="project" value="InterPro"/>
</dbReference>
<keyword evidence="5" id="KW-1185">Reference proteome</keyword>
<dbReference type="InterPro" id="IPR029062">
    <property type="entry name" value="Class_I_gatase-like"/>
</dbReference>
<dbReference type="Proteomes" id="UP000002484">
    <property type="component" value="Chromosome"/>
</dbReference>
<evidence type="ECO:0000256" key="1">
    <source>
        <dbReference type="ARBA" id="ARBA00023015"/>
    </source>
</evidence>
<dbReference type="SUPFAM" id="SSF46689">
    <property type="entry name" value="Homeodomain-like"/>
    <property type="match status" value="2"/>
</dbReference>
<dbReference type="PANTHER" id="PTHR43130">
    <property type="entry name" value="ARAC-FAMILY TRANSCRIPTIONAL REGULATOR"/>
    <property type="match status" value="1"/>
</dbReference>
<gene>
    <name evidence="4" type="ordered locus">FraEuI1c_3534</name>
</gene>
<dbReference type="OrthoDB" id="3992151at2"/>
<dbReference type="GO" id="GO:0043565">
    <property type="term" value="F:sequence-specific DNA binding"/>
    <property type="evidence" value="ECO:0007669"/>
    <property type="project" value="InterPro"/>
</dbReference>
<dbReference type="InterPro" id="IPR052158">
    <property type="entry name" value="INH-QAR"/>
</dbReference>
<dbReference type="STRING" id="298654.FraEuI1c_3534"/>
<dbReference type="Gene3D" id="1.10.10.60">
    <property type="entry name" value="Homeodomain-like"/>
    <property type="match status" value="1"/>
</dbReference>
<organism evidence="4 5">
    <name type="scientific">Pseudofrankia inefficax (strain DSM 45817 / CECT 9037 / DDB 130130 / EuI1c)</name>
    <name type="common">Frankia inefficax</name>
    <dbReference type="NCBI Taxonomy" id="298654"/>
    <lineage>
        <taxon>Bacteria</taxon>
        <taxon>Bacillati</taxon>
        <taxon>Actinomycetota</taxon>
        <taxon>Actinomycetes</taxon>
        <taxon>Frankiales</taxon>
        <taxon>Frankiaceae</taxon>
        <taxon>Pseudofrankia</taxon>
    </lineage>
</organism>
<keyword evidence="2" id="KW-0804">Transcription</keyword>
<reference evidence="4 5" key="1">
    <citation type="submission" date="2010-10" db="EMBL/GenBank/DDBJ databases">
        <title>Complete sequence of Frankia sp. EuI1c.</title>
        <authorList>
            <consortium name="US DOE Joint Genome Institute"/>
            <person name="Lucas S."/>
            <person name="Copeland A."/>
            <person name="Lapidus A."/>
            <person name="Cheng J.-F."/>
            <person name="Bruce D."/>
            <person name="Goodwin L."/>
            <person name="Pitluck S."/>
            <person name="Chertkov O."/>
            <person name="Detter J.C."/>
            <person name="Han C."/>
            <person name="Tapia R."/>
            <person name="Land M."/>
            <person name="Hauser L."/>
            <person name="Jeffries C."/>
            <person name="Kyrpides N."/>
            <person name="Ivanova N."/>
            <person name="Mikhailova N."/>
            <person name="Beauchemin N."/>
            <person name="Sen A."/>
            <person name="Sur S.A."/>
            <person name="Gtari M."/>
            <person name="Wall L."/>
            <person name="Tisa L."/>
            <person name="Woyke T."/>
        </authorList>
    </citation>
    <scope>NUCLEOTIDE SEQUENCE [LARGE SCALE GENOMIC DNA]</scope>
    <source>
        <strain evidence="5">DSM 45817 / CECT 9037 / EuI1c</strain>
    </source>
</reference>
<keyword evidence="1" id="KW-0805">Transcription regulation</keyword>
<feature type="domain" description="HTH araC/xylS-type" evidence="3">
    <location>
        <begin position="243"/>
        <end position="342"/>
    </location>
</feature>
<dbReference type="EMBL" id="CP002299">
    <property type="protein sequence ID" value="ADP81543.1"/>
    <property type="molecule type" value="Genomic_DNA"/>
</dbReference>
<dbReference type="RefSeq" id="WP_013424661.1">
    <property type="nucleotide sequence ID" value="NC_014666.1"/>
</dbReference>
<dbReference type="Pfam" id="PF12833">
    <property type="entry name" value="HTH_18"/>
    <property type="match status" value="1"/>
</dbReference>
<dbReference type="Pfam" id="PF01965">
    <property type="entry name" value="DJ-1_PfpI"/>
    <property type="match status" value="1"/>
</dbReference>
<dbReference type="CDD" id="cd03137">
    <property type="entry name" value="GATase1_AraC_1"/>
    <property type="match status" value="1"/>
</dbReference>
<dbReference type="HOGENOM" id="CLU_000445_59_2_11"/>
<evidence type="ECO:0000259" key="3">
    <source>
        <dbReference type="PROSITE" id="PS01124"/>
    </source>
</evidence>
<dbReference type="Gene3D" id="3.40.50.880">
    <property type="match status" value="1"/>
</dbReference>
<name>E3IZB6_PSEI1</name>
<dbReference type="InterPro" id="IPR009057">
    <property type="entry name" value="Homeodomain-like_sf"/>
</dbReference>
<evidence type="ECO:0000313" key="5">
    <source>
        <dbReference type="Proteomes" id="UP000002484"/>
    </source>
</evidence>
<dbReference type="PROSITE" id="PS01124">
    <property type="entry name" value="HTH_ARAC_FAMILY_2"/>
    <property type="match status" value="1"/>
</dbReference>
<dbReference type="InParanoid" id="E3IZB6"/>
<dbReference type="AlphaFoldDB" id="E3IZB6"/>
<dbReference type="eggNOG" id="COG4977">
    <property type="taxonomic scope" value="Bacteria"/>
</dbReference>
<dbReference type="SMART" id="SM00342">
    <property type="entry name" value="HTH_ARAC"/>
    <property type="match status" value="1"/>
</dbReference>
<protein>
    <submittedName>
        <fullName evidence="4">Transcriptional regulator, AraC family</fullName>
    </submittedName>
</protein>
<accession>E3IZB6</accession>
<dbReference type="InterPro" id="IPR002818">
    <property type="entry name" value="DJ-1/PfpI"/>
</dbReference>
<dbReference type="KEGG" id="fri:FraEuI1c_3534"/>
<evidence type="ECO:0000256" key="2">
    <source>
        <dbReference type="ARBA" id="ARBA00023163"/>
    </source>
</evidence>
<proteinExistence type="predicted"/>
<sequence length="346" mass="35900">MIADAPPPVGTPVPAESLARAASRARSTSAVAVVFGDDIPMFEASVPARVFGGAAGHPDMPRFDVLAVAGEPAPLRTSAGITLDPPHGLDALESAGIVIVPGWREPGRGEPPSAELLDGLVTAHRDGATVVGLCLGAFVLAAAGLLDGRRATTHWAHAATLAHDHPEVRVDPDVLYVDEGSVVTSAGSAAGIDACLHLLRRGHGPAAANAVARALVVAPHRAGGQTQYIERPVPTPRTGDALAAAVEFALANLADVDLDVDAMAGRAHMSRRTFDRRFRAHVGSSPLQWLLGQRVLRARQLLESSDLGVEAVAGLAGFSDGVALRPHFRRLVGVSPQAYRATFASR</sequence>
<evidence type="ECO:0000313" key="4">
    <source>
        <dbReference type="EMBL" id="ADP81543.1"/>
    </source>
</evidence>